<organism evidence="2 3">
    <name type="scientific">Rhipicephalus sanguineus</name>
    <name type="common">Brown dog tick</name>
    <name type="synonym">Ixodes sanguineus</name>
    <dbReference type="NCBI Taxonomy" id="34632"/>
    <lineage>
        <taxon>Eukaryota</taxon>
        <taxon>Metazoa</taxon>
        <taxon>Ecdysozoa</taxon>
        <taxon>Arthropoda</taxon>
        <taxon>Chelicerata</taxon>
        <taxon>Arachnida</taxon>
        <taxon>Acari</taxon>
        <taxon>Parasitiformes</taxon>
        <taxon>Ixodida</taxon>
        <taxon>Ixodoidea</taxon>
        <taxon>Ixodidae</taxon>
        <taxon>Rhipicephalinae</taxon>
        <taxon>Rhipicephalus</taxon>
        <taxon>Rhipicephalus</taxon>
    </lineage>
</organism>
<comment type="caution">
    <text evidence="2">The sequence shown here is derived from an EMBL/GenBank/DDBJ whole genome shotgun (WGS) entry which is preliminary data.</text>
</comment>
<accession>A0A9D4QEF1</accession>
<dbReference type="PANTHER" id="PTHR33198:SF19">
    <property type="entry name" value="CCHC-TYPE DOMAIN-CONTAINING PROTEIN"/>
    <property type="match status" value="1"/>
</dbReference>
<protein>
    <recommendedName>
        <fullName evidence="4">Tick transposon</fullName>
    </recommendedName>
</protein>
<reference evidence="2" key="2">
    <citation type="submission" date="2021-09" db="EMBL/GenBank/DDBJ databases">
        <authorList>
            <person name="Jia N."/>
            <person name="Wang J."/>
            <person name="Shi W."/>
            <person name="Du L."/>
            <person name="Sun Y."/>
            <person name="Zhan W."/>
            <person name="Jiang J."/>
            <person name="Wang Q."/>
            <person name="Zhang B."/>
            <person name="Ji P."/>
            <person name="Sakyi L.B."/>
            <person name="Cui X."/>
            <person name="Yuan T."/>
            <person name="Jiang B."/>
            <person name="Yang W."/>
            <person name="Lam T.T.-Y."/>
            <person name="Chang Q."/>
            <person name="Ding S."/>
            <person name="Wang X."/>
            <person name="Zhu J."/>
            <person name="Ruan X."/>
            <person name="Zhao L."/>
            <person name="Wei J."/>
            <person name="Que T."/>
            <person name="Du C."/>
            <person name="Cheng J."/>
            <person name="Dai P."/>
            <person name="Han X."/>
            <person name="Huang E."/>
            <person name="Gao Y."/>
            <person name="Liu J."/>
            <person name="Shao H."/>
            <person name="Ye R."/>
            <person name="Li L."/>
            <person name="Wei W."/>
            <person name="Wang X."/>
            <person name="Wang C."/>
            <person name="Huo Q."/>
            <person name="Li W."/>
            <person name="Guo W."/>
            <person name="Chen H."/>
            <person name="Chen S."/>
            <person name="Zhou L."/>
            <person name="Zhou L."/>
            <person name="Ni X."/>
            <person name="Tian J."/>
            <person name="Zhou Y."/>
            <person name="Sheng Y."/>
            <person name="Liu T."/>
            <person name="Pan Y."/>
            <person name="Xia L."/>
            <person name="Li J."/>
            <person name="Zhao F."/>
            <person name="Cao W."/>
        </authorList>
    </citation>
    <scope>NUCLEOTIDE SEQUENCE</scope>
    <source>
        <strain evidence="2">Rsan-2018</strain>
        <tissue evidence="2">Larvae</tissue>
    </source>
</reference>
<proteinExistence type="predicted"/>
<dbReference type="Proteomes" id="UP000821837">
    <property type="component" value="Chromosome 10"/>
</dbReference>
<keyword evidence="3" id="KW-1185">Reference proteome</keyword>
<dbReference type="AlphaFoldDB" id="A0A9D4QEF1"/>
<reference evidence="2" key="1">
    <citation type="journal article" date="2020" name="Cell">
        <title>Large-Scale Comparative Analyses of Tick Genomes Elucidate Their Genetic Diversity and Vector Capacities.</title>
        <authorList>
            <consortium name="Tick Genome and Microbiome Consortium (TIGMIC)"/>
            <person name="Jia N."/>
            <person name="Wang J."/>
            <person name="Shi W."/>
            <person name="Du L."/>
            <person name="Sun Y."/>
            <person name="Zhan W."/>
            <person name="Jiang J.F."/>
            <person name="Wang Q."/>
            <person name="Zhang B."/>
            <person name="Ji P."/>
            <person name="Bell-Sakyi L."/>
            <person name="Cui X.M."/>
            <person name="Yuan T.T."/>
            <person name="Jiang B.G."/>
            <person name="Yang W.F."/>
            <person name="Lam T.T."/>
            <person name="Chang Q.C."/>
            <person name="Ding S.J."/>
            <person name="Wang X.J."/>
            <person name="Zhu J.G."/>
            <person name="Ruan X.D."/>
            <person name="Zhao L."/>
            <person name="Wei J.T."/>
            <person name="Ye R.Z."/>
            <person name="Que T.C."/>
            <person name="Du C.H."/>
            <person name="Zhou Y.H."/>
            <person name="Cheng J.X."/>
            <person name="Dai P.F."/>
            <person name="Guo W.B."/>
            <person name="Han X.H."/>
            <person name="Huang E.J."/>
            <person name="Li L.F."/>
            <person name="Wei W."/>
            <person name="Gao Y.C."/>
            <person name="Liu J.Z."/>
            <person name="Shao H.Z."/>
            <person name="Wang X."/>
            <person name="Wang C.C."/>
            <person name="Yang T.C."/>
            <person name="Huo Q.B."/>
            <person name="Li W."/>
            <person name="Chen H.Y."/>
            <person name="Chen S.E."/>
            <person name="Zhou L.G."/>
            <person name="Ni X.B."/>
            <person name="Tian J.H."/>
            <person name="Sheng Y."/>
            <person name="Liu T."/>
            <person name="Pan Y.S."/>
            <person name="Xia L.Y."/>
            <person name="Li J."/>
            <person name="Zhao F."/>
            <person name="Cao W.C."/>
        </authorList>
    </citation>
    <scope>NUCLEOTIDE SEQUENCE</scope>
    <source>
        <strain evidence="2">Rsan-2018</strain>
    </source>
</reference>
<dbReference type="PANTHER" id="PTHR33198">
    <property type="entry name" value="ANK_REP_REGION DOMAIN-CONTAINING PROTEIN-RELATED"/>
    <property type="match status" value="1"/>
</dbReference>
<sequence length="252" mass="28566">MATHAGPPIFDEGDDKWEAYQKIQNLSYEAAVEKLAEYFAPKGNEIAESYRFFTRNQQADESTSDFIVELRKMAQRCNFGEALDRMLRDRLVCGLRDAGVRRNLLARSMLTLQEAEDAALAAKMAARNVQQMGDGPVTNGVNAVGTKQERQKFSRRPQPRRMTQSSNENQTGCLCCGSDSHKTTKCRFRRAECFCCRKRGHLASMCKSKPRQENVAHCEEPSSDSEDYGQFLLHLREPSTGSVGPLWRTLQW</sequence>
<gene>
    <name evidence="2" type="ORF">HPB52_020843</name>
</gene>
<evidence type="ECO:0000313" key="2">
    <source>
        <dbReference type="EMBL" id="KAH7976877.1"/>
    </source>
</evidence>
<name>A0A9D4QEF1_RHISA</name>
<evidence type="ECO:0000256" key="1">
    <source>
        <dbReference type="SAM" id="MobiDB-lite"/>
    </source>
</evidence>
<evidence type="ECO:0008006" key="4">
    <source>
        <dbReference type="Google" id="ProtNLM"/>
    </source>
</evidence>
<dbReference type="VEuPathDB" id="VectorBase:RSAN_027998"/>
<dbReference type="EMBL" id="JABSTV010001246">
    <property type="protein sequence ID" value="KAH7976877.1"/>
    <property type="molecule type" value="Genomic_DNA"/>
</dbReference>
<feature type="region of interest" description="Disordered" evidence="1">
    <location>
        <begin position="132"/>
        <end position="169"/>
    </location>
</feature>
<evidence type="ECO:0000313" key="3">
    <source>
        <dbReference type="Proteomes" id="UP000821837"/>
    </source>
</evidence>